<dbReference type="GO" id="GO:0016788">
    <property type="term" value="F:hydrolase activity, acting on ester bonds"/>
    <property type="evidence" value="ECO:0007669"/>
    <property type="project" value="InterPro"/>
</dbReference>
<dbReference type="Proteomes" id="UP000324479">
    <property type="component" value="Unassembled WGS sequence"/>
</dbReference>
<dbReference type="Gene3D" id="2.60.40.10">
    <property type="entry name" value="Immunoglobulins"/>
    <property type="match status" value="1"/>
</dbReference>
<proteinExistence type="predicted"/>
<dbReference type="InterPro" id="IPR051058">
    <property type="entry name" value="GDSL_Est/Lipase"/>
</dbReference>
<reference evidence="2 3" key="1">
    <citation type="submission" date="2019-08" db="EMBL/GenBank/DDBJ databases">
        <authorList>
            <person name="Dhanesh K."/>
            <person name="Kumar G."/>
            <person name="Sasikala C."/>
            <person name="Venkata Ramana C."/>
        </authorList>
    </citation>
    <scope>NUCLEOTIDE SEQUENCE [LARGE SCALE GENOMIC DNA]</scope>
    <source>
        <strain evidence="2 3">JC645</strain>
    </source>
</reference>
<keyword evidence="1 2" id="KW-0378">Hydrolase</keyword>
<dbReference type="SUPFAM" id="SSF52266">
    <property type="entry name" value="SGNH hydrolase"/>
    <property type="match status" value="1"/>
</dbReference>
<accession>A0A5M6D2Z2</accession>
<sequence>MLSLCLRRRRSPQSSFATCVLPPFRPLRCETLERRHLLASVSLTPIAADDQFSTDEDSVVLGNVLTSDRLDGSVAPGLTLRVAEWNGQPVGSSPIFLPSGAILTVEEDGDFHYDPRTSADLQGLAGGESAVDTFHYTATPQFSQIYVLGDSLSDQGQLFAATAGTFPPDPPYDQGRFSNGPVWVEQAAPGLGLATTLANNFAVAGAASGTENFNESLLGTDLPGVADELDAYLDAYGPTADPQALYVIWAGTNDFFLPFSDPAPVIANAITNIVSHVGNLQARGAQHVLVMNMPDLGSTPYGLSDPVLSGQLSAISQAFNANLAATLDSSGLAITPIDVYGRLEEITDDPDAFGLTNVTEASFDGTQVVLDPSTSLFWDSVHPTQRGHELIADLVLEHLSDQGTVSIDVSGVTTVPTLDARHESGQAGELELWLSADDASINDRNGPFEYTVDWGDGEVQSVQGTAAGVSLTHSYDALPVVTPEIRVRDQDGDSSVALREVVIWGTVGSDRIRIRPDAGGVHVLTLNGETVASLDPTNVDRVVAFGLEGDDFLSAAGSEIAVEFDGGDGRDVVLGSRADDRLIGGLGSRLLELRGDADLIGSVAASRLR</sequence>
<evidence type="ECO:0000256" key="1">
    <source>
        <dbReference type="ARBA" id="ARBA00022801"/>
    </source>
</evidence>
<dbReference type="SUPFAM" id="SSF51120">
    <property type="entry name" value="beta-Roll"/>
    <property type="match status" value="1"/>
</dbReference>
<dbReference type="InterPro" id="IPR013783">
    <property type="entry name" value="Ig-like_fold"/>
</dbReference>
<organism evidence="2 3">
    <name type="scientific">Roseiconus nitratireducens</name>
    <dbReference type="NCBI Taxonomy" id="2605748"/>
    <lineage>
        <taxon>Bacteria</taxon>
        <taxon>Pseudomonadati</taxon>
        <taxon>Planctomycetota</taxon>
        <taxon>Planctomycetia</taxon>
        <taxon>Pirellulales</taxon>
        <taxon>Pirellulaceae</taxon>
        <taxon>Roseiconus</taxon>
    </lineage>
</organism>
<dbReference type="CDD" id="cd01846">
    <property type="entry name" value="fatty_acyltransferase_like"/>
    <property type="match status" value="1"/>
</dbReference>
<dbReference type="AlphaFoldDB" id="A0A5M6D2Z2"/>
<gene>
    <name evidence="2" type="ORF">FYK55_16685</name>
</gene>
<dbReference type="InterPro" id="IPR036514">
    <property type="entry name" value="SGNH_hydro_sf"/>
</dbReference>
<comment type="caution">
    <text evidence="2">The sequence shown here is derived from an EMBL/GenBank/DDBJ whole genome shotgun (WGS) entry which is preliminary data.</text>
</comment>
<protein>
    <submittedName>
        <fullName evidence="2">SGNH/GDSL hydrolase family protein</fullName>
    </submittedName>
</protein>
<dbReference type="EMBL" id="VWOX01000009">
    <property type="protein sequence ID" value="KAA5541841.1"/>
    <property type="molecule type" value="Genomic_DNA"/>
</dbReference>
<dbReference type="Pfam" id="PF00657">
    <property type="entry name" value="Lipase_GDSL"/>
    <property type="match status" value="1"/>
</dbReference>
<dbReference type="Gene3D" id="3.40.50.1110">
    <property type="entry name" value="SGNH hydrolase"/>
    <property type="match status" value="1"/>
</dbReference>
<name>A0A5M6D2Z2_9BACT</name>
<evidence type="ECO:0000313" key="2">
    <source>
        <dbReference type="EMBL" id="KAA5541841.1"/>
    </source>
</evidence>
<evidence type="ECO:0000313" key="3">
    <source>
        <dbReference type="Proteomes" id="UP000324479"/>
    </source>
</evidence>
<dbReference type="InterPro" id="IPR001087">
    <property type="entry name" value="GDSL"/>
</dbReference>
<keyword evidence="3" id="KW-1185">Reference proteome</keyword>
<dbReference type="PANTHER" id="PTHR45648">
    <property type="entry name" value="GDSL LIPASE/ACYLHYDROLASE FAMILY PROTEIN (AFU_ORTHOLOGUE AFUA_4G14700)"/>
    <property type="match status" value="1"/>
</dbReference>
<dbReference type="InterPro" id="IPR011049">
    <property type="entry name" value="Serralysin-like_metalloprot_C"/>
</dbReference>
<dbReference type="PANTHER" id="PTHR45648:SF22">
    <property type="entry name" value="GDSL LIPASE_ACYLHYDROLASE FAMILY PROTEIN (AFU_ORTHOLOGUE AFUA_4G14700)"/>
    <property type="match status" value="1"/>
</dbReference>